<dbReference type="RefSeq" id="WP_256539313.1">
    <property type="nucleotide sequence ID" value="NZ_JANHOH010000002.1"/>
</dbReference>
<evidence type="ECO:0008006" key="4">
    <source>
        <dbReference type="Google" id="ProtNLM"/>
    </source>
</evidence>
<feature type="transmembrane region" description="Helical" evidence="1">
    <location>
        <begin position="70"/>
        <end position="89"/>
    </location>
</feature>
<name>A0ABT1T3D8_9SPHI</name>
<accession>A0ABT1T3D8</accession>
<protein>
    <recommendedName>
        <fullName evidence="4">MAPEG family protein</fullName>
    </recommendedName>
</protein>
<dbReference type="Proteomes" id="UP001204376">
    <property type="component" value="Unassembled WGS sequence"/>
</dbReference>
<reference evidence="2 3" key="1">
    <citation type="submission" date="2022-07" db="EMBL/GenBank/DDBJ databases">
        <title>Mucilaginibacter sp. JC4.</title>
        <authorList>
            <person name="Le V."/>
            <person name="Ko S.-R."/>
            <person name="Ahn C.-Y."/>
            <person name="Oh H.-M."/>
        </authorList>
    </citation>
    <scope>NUCLEOTIDE SEQUENCE [LARGE SCALE GENOMIC DNA]</scope>
    <source>
        <strain evidence="2 3">JC4</strain>
    </source>
</reference>
<comment type="caution">
    <text evidence="2">The sequence shown here is derived from an EMBL/GenBank/DDBJ whole genome shotgun (WGS) entry which is preliminary data.</text>
</comment>
<dbReference type="EMBL" id="JANHOH010000002">
    <property type="protein sequence ID" value="MCQ6959124.1"/>
    <property type="molecule type" value="Genomic_DNA"/>
</dbReference>
<evidence type="ECO:0000313" key="3">
    <source>
        <dbReference type="Proteomes" id="UP001204376"/>
    </source>
</evidence>
<keyword evidence="1" id="KW-0472">Membrane</keyword>
<keyword evidence="3" id="KW-1185">Reference proteome</keyword>
<evidence type="ECO:0000313" key="2">
    <source>
        <dbReference type="EMBL" id="MCQ6959124.1"/>
    </source>
</evidence>
<organism evidence="2 3">
    <name type="scientific">Mucilaginibacter aquariorum</name>
    <dbReference type="NCBI Taxonomy" id="2967225"/>
    <lineage>
        <taxon>Bacteria</taxon>
        <taxon>Pseudomonadati</taxon>
        <taxon>Bacteroidota</taxon>
        <taxon>Sphingobacteriia</taxon>
        <taxon>Sphingobacteriales</taxon>
        <taxon>Sphingobacteriaceae</taxon>
        <taxon>Mucilaginibacter</taxon>
    </lineage>
</organism>
<evidence type="ECO:0000256" key="1">
    <source>
        <dbReference type="SAM" id="Phobius"/>
    </source>
</evidence>
<sequence length="122" mass="13820">MSAKKFCYLLFFAVFMLAAKPFLGFLAVKKIKDGKPIGICIKAFTKRKIEYVQDSAFDVSAVQKRLANPLLPLTILFTFFINAFFPSIFGKLRQITIGFLSTIHLSLFPPLHRYLLSGILII</sequence>
<feature type="transmembrane region" description="Helical" evidence="1">
    <location>
        <begin position="6"/>
        <end position="28"/>
    </location>
</feature>
<gene>
    <name evidence="2" type="ORF">NPE20_14200</name>
</gene>
<proteinExistence type="predicted"/>
<keyword evidence="1" id="KW-0812">Transmembrane</keyword>
<keyword evidence="1" id="KW-1133">Transmembrane helix</keyword>